<protein>
    <submittedName>
        <fullName evidence="2">Uncharacterized protein</fullName>
    </submittedName>
</protein>
<evidence type="ECO:0000313" key="3">
    <source>
        <dbReference type="Proteomes" id="UP001083770"/>
    </source>
</evidence>
<proteinExistence type="predicted"/>
<keyword evidence="3" id="KW-1185">Reference proteome</keyword>
<dbReference type="Proteomes" id="UP001083770">
    <property type="component" value="Unassembled WGS sequence"/>
</dbReference>
<keyword evidence="1" id="KW-0732">Signal</keyword>
<name>A0ABT4LVM7_9PROT</name>
<evidence type="ECO:0000256" key="1">
    <source>
        <dbReference type="SAM" id="SignalP"/>
    </source>
</evidence>
<dbReference type="EMBL" id="JAPWGW010000001">
    <property type="protein sequence ID" value="MCZ4297588.1"/>
    <property type="molecule type" value="Genomic_DNA"/>
</dbReference>
<feature type="signal peptide" evidence="1">
    <location>
        <begin position="1"/>
        <end position="21"/>
    </location>
</feature>
<evidence type="ECO:0000313" key="2">
    <source>
        <dbReference type="EMBL" id="MCZ4297588.1"/>
    </source>
</evidence>
<comment type="caution">
    <text evidence="2">The sequence shown here is derived from an EMBL/GenBank/DDBJ whole genome shotgun (WGS) entry which is preliminary data.</text>
</comment>
<sequence length="129" mass="12812">MRGLLATVLVGAGLTSGCTVAKVTGEAAALPFKGAYHGTRAAGTGLYYTGRGAYAVGKGAYQVGKFPIEVADGVLDASARVLTLTILTLNAAGQVSSISKDIAAASLYAELAALESSASVMEVIVSVAS</sequence>
<accession>A0ABT4LVM7</accession>
<reference evidence="2" key="1">
    <citation type="submission" date="2022-12" db="EMBL/GenBank/DDBJ databases">
        <title>Bacterial isolates from different developmental stages of Nematostella vectensis.</title>
        <authorList>
            <person name="Fraune S."/>
        </authorList>
    </citation>
    <scope>NUCLEOTIDE SEQUENCE</scope>
    <source>
        <strain evidence="2">G21632-S1</strain>
    </source>
</reference>
<organism evidence="2 3">
    <name type="scientific">Henriciella marina</name>
    <dbReference type="NCBI Taxonomy" id="453851"/>
    <lineage>
        <taxon>Bacteria</taxon>
        <taxon>Pseudomonadati</taxon>
        <taxon>Pseudomonadota</taxon>
        <taxon>Alphaproteobacteria</taxon>
        <taxon>Hyphomonadales</taxon>
        <taxon>Hyphomonadaceae</taxon>
        <taxon>Henriciella</taxon>
    </lineage>
</organism>
<gene>
    <name evidence="2" type="ORF">O4G74_05895</name>
</gene>
<dbReference type="PROSITE" id="PS51257">
    <property type="entry name" value="PROKAR_LIPOPROTEIN"/>
    <property type="match status" value="1"/>
</dbReference>
<feature type="chain" id="PRO_5045171260" evidence="1">
    <location>
        <begin position="22"/>
        <end position="129"/>
    </location>
</feature>
<dbReference type="RefSeq" id="WP_269401716.1">
    <property type="nucleotide sequence ID" value="NZ_JAPWGW010000001.1"/>
</dbReference>